<dbReference type="Proteomes" id="UP000618382">
    <property type="component" value="Unassembled WGS sequence"/>
</dbReference>
<keyword evidence="6" id="KW-1185">Reference proteome</keyword>
<dbReference type="SMART" id="SM00347">
    <property type="entry name" value="HTH_MARR"/>
    <property type="match status" value="1"/>
</dbReference>
<feature type="domain" description="HTH marR-type" evidence="2">
    <location>
        <begin position="24"/>
        <end position="156"/>
    </location>
</feature>
<dbReference type="SUPFAM" id="SSF46785">
    <property type="entry name" value="Winged helix' DNA-binding domain"/>
    <property type="match status" value="1"/>
</dbReference>
<dbReference type="InterPro" id="IPR000835">
    <property type="entry name" value="HTH_MarR-typ"/>
</dbReference>
<dbReference type="GO" id="GO:0003677">
    <property type="term" value="F:DNA binding"/>
    <property type="evidence" value="ECO:0007669"/>
    <property type="project" value="UniProtKB-KW"/>
</dbReference>
<evidence type="ECO:0000313" key="3">
    <source>
        <dbReference type="EMBL" id="GIG31217.1"/>
    </source>
</evidence>
<evidence type="ECO:0000256" key="1">
    <source>
        <dbReference type="SAM" id="MobiDB-lite"/>
    </source>
</evidence>
<feature type="compositionally biased region" description="Pro residues" evidence="1">
    <location>
        <begin position="1"/>
        <end position="17"/>
    </location>
</feature>
<evidence type="ECO:0000313" key="6">
    <source>
        <dbReference type="Proteomes" id="UP000618382"/>
    </source>
</evidence>
<dbReference type="RefSeq" id="WP_140457528.1">
    <property type="nucleotide sequence ID" value="NZ_BAABFI010000018.1"/>
</dbReference>
<keyword evidence="4" id="KW-0238">DNA-binding</keyword>
<dbReference type="PROSITE" id="PS50995">
    <property type="entry name" value="HTH_MARR_2"/>
    <property type="match status" value="1"/>
</dbReference>
<dbReference type="GO" id="GO:0003700">
    <property type="term" value="F:DNA-binding transcription factor activity"/>
    <property type="evidence" value="ECO:0007669"/>
    <property type="project" value="InterPro"/>
</dbReference>
<evidence type="ECO:0000313" key="4">
    <source>
        <dbReference type="EMBL" id="NYD85777.1"/>
    </source>
</evidence>
<accession>A0A7Y9FEZ7</accession>
<sequence length="175" mass="18893">MPAVPAAPPPPDPPLDPTVPSAAEDAFAAALHTVVVRLRRLGEHGAGLDLLPMSEVEVLSWVAAHPGTTVTRTARALGLQHSNVSATVARLVRRELLERRPDPDDARRALLHPTPRARSDRERIDAAWARDVRTLLAGLAPDERAALLASAAALDRIAQEWSDARLRDAPPDPER</sequence>
<feature type="region of interest" description="Disordered" evidence="1">
    <location>
        <begin position="1"/>
        <end position="20"/>
    </location>
</feature>
<dbReference type="Proteomes" id="UP000577956">
    <property type="component" value="Unassembled WGS sequence"/>
</dbReference>
<name>A0A7Y9FEZ7_9CELL</name>
<reference evidence="3 6" key="2">
    <citation type="submission" date="2021-01" db="EMBL/GenBank/DDBJ databases">
        <title>Whole genome shotgun sequence of Cellulomonas oligotrophica NBRC 109435.</title>
        <authorList>
            <person name="Komaki H."/>
            <person name="Tamura T."/>
        </authorList>
    </citation>
    <scope>NUCLEOTIDE SEQUENCE [LARGE SCALE GENOMIC DNA]</scope>
    <source>
        <strain evidence="3 6">NBRC 109435</strain>
    </source>
</reference>
<evidence type="ECO:0000259" key="2">
    <source>
        <dbReference type="PROSITE" id="PS50995"/>
    </source>
</evidence>
<dbReference type="AlphaFoldDB" id="A0A7Y9FEZ7"/>
<reference evidence="4 5" key="1">
    <citation type="submission" date="2020-07" db="EMBL/GenBank/DDBJ databases">
        <title>Sequencing the genomes of 1000 actinobacteria strains.</title>
        <authorList>
            <person name="Klenk H.-P."/>
        </authorList>
    </citation>
    <scope>NUCLEOTIDE SEQUENCE [LARGE SCALE GENOMIC DNA]</scope>
    <source>
        <strain evidence="4 5">DSM 24482</strain>
    </source>
</reference>
<dbReference type="PANTHER" id="PTHR39515">
    <property type="entry name" value="CONSERVED PROTEIN"/>
    <property type="match status" value="1"/>
</dbReference>
<dbReference type="Pfam" id="PF12802">
    <property type="entry name" value="MarR_2"/>
    <property type="match status" value="1"/>
</dbReference>
<comment type="caution">
    <text evidence="4">The sequence shown here is derived from an EMBL/GenBank/DDBJ whole genome shotgun (WGS) entry which is preliminary data.</text>
</comment>
<dbReference type="InterPro" id="IPR052526">
    <property type="entry name" value="HTH-type_Bedaq_tolerance"/>
</dbReference>
<dbReference type="InterPro" id="IPR036390">
    <property type="entry name" value="WH_DNA-bd_sf"/>
</dbReference>
<evidence type="ECO:0000313" key="5">
    <source>
        <dbReference type="Proteomes" id="UP000577956"/>
    </source>
</evidence>
<dbReference type="Gene3D" id="1.10.10.10">
    <property type="entry name" value="Winged helix-like DNA-binding domain superfamily/Winged helix DNA-binding domain"/>
    <property type="match status" value="1"/>
</dbReference>
<dbReference type="EMBL" id="BONN01000001">
    <property type="protein sequence ID" value="GIG31217.1"/>
    <property type="molecule type" value="Genomic_DNA"/>
</dbReference>
<protein>
    <submittedName>
        <fullName evidence="4">DNA-binding MarR family transcriptional regulator</fullName>
    </submittedName>
</protein>
<organism evidence="4 5">
    <name type="scientific">Cellulomonas oligotrophica</name>
    <dbReference type="NCBI Taxonomy" id="931536"/>
    <lineage>
        <taxon>Bacteria</taxon>
        <taxon>Bacillati</taxon>
        <taxon>Actinomycetota</taxon>
        <taxon>Actinomycetes</taxon>
        <taxon>Micrococcales</taxon>
        <taxon>Cellulomonadaceae</taxon>
        <taxon>Cellulomonas</taxon>
    </lineage>
</organism>
<dbReference type="EMBL" id="JACCBK010000001">
    <property type="protein sequence ID" value="NYD85777.1"/>
    <property type="molecule type" value="Genomic_DNA"/>
</dbReference>
<gene>
    <name evidence="4" type="ORF">BKA21_001326</name>
    <name evidence="3" type="ORF">Col01nite_03760</name>
</gene>
<dbReference type="InterPro" id="IPR036388">
    <property type="entry name" value="WH-like_DNA-bd_sf"/>
</dbReference>
<proteinExistence type="predicted"/>
<dbReference type="PANTHER" id="PTHR39515:SF2">
    <property type="entry name" value="HTH-TYPE TRANSCRIPTIONAL REGULATOR RV0880"/>
    <property type="match status" value="1"/>
</dbReference>